<comment type="caution">
    <text evidence="1">The sequence shown here is derived from an EMBL/GenBank/DDBJ whole genome shotgun (WGS) entry which is preliminary data.</text>
</comment>
<protein>
    <submittedName>
        <fullName evidence="1">Uncharacterized protein</fullName>
    </submittedName>
</protein>
<dbReference type="AlphaFoldDB" id="A0A3P2AB53"/>
<dbReference type="RefSeq" id="WP_125239079.1">
    <property type="nucleotide sequence ID" value="NZ_RQYF01000024.1"/>
</dbReference>
<evidence type="ECO:0000313" key="1">
    <source>
        <dbReference type="EMBL" id="RRD91450.1"/>
    </source>
</evidence>
<evidence type="ECO:0000313" key="2">
    <source>
        <dbReference type="Proteomes" id="UP000279562"/>
    </source>
</evidence>
<proteinExistence type="predicted"/>
<accession>A0A3P2AB53</accession>
<reference evidence="1 2" key="1">
    <citation type="submission" date="2018-11" db="EMBL/GenBank/DDBJ databases">
        <title>Genomes From Bacteria Associated with the Canine Oral Cavity: a Test Case for Automated Genome-Based Taxonomic Assignment.</title>
        <authorList>
            <person name="Coil D.A."/>
            <person name="Jospin G."/>
            <person name="Darling A.E."/>
            <person name="Wallis C."/>
            <person name="Davis I.J."/>
            <person name="Harris S."/>
            <person name="Eisen J.A."/>
            <person name="Holcombe L.J."/>
            <person name="O'Flynn C."/>
        </authorList>
    </citation>
    <scope>NUCLEOTIDE SEQUENCE [LARGE SCALE GENOMIC DNA]</scope>
    <source>
        <strain evidence="1 2">OH1047_COT-310</strain>
    </source>
</reference>
<keyword evidence="2" id="KW-1185">Reference proteome</keyword>
<dbReference type="Proteomes" id="UP000279562">
    <property type="component" value="Unassembled WGS sequence"/>
</dbReference>
<dbReference type="EMBL" id="RQYF01000024">
    <property type="protein sequence ID" value="RRD91450.1"/>
    <property type="molecule type" value="Genomic_DNA"/>
</dbReference>
<organism evidence="1 2">
    <name type="scientific">Prevotella heparinolytica</name>
    <dbReference type="NCBI Taxonomy" id="28113"/>
    <lineage>
        <taxon>Bacteria</taxon>
        <taxon>Pseudomonadati</taxon>
        <taxon>Bacteroidota</taxon>
        <taxon>Bacteroidia</taxon>
        <taxon>Bacteroidales</taxon>
        <taxon>Bacteroidaceae</taxon>
        <taxon>Bacteroides</taxon>
    </lineage>
</organism>
<sequence length="194" mass="23065">MNKMEESSYCKDDIYELIHKLIAGEINENDFSDEYYVAYIYYSDYWNTSGNLNETELSLFNQLAETANSLVSFAEMKLSYNEVMILKERLKSKAIQISKKMFIPNLLEQYFCDRISTINFCNKFYEWYDMGIYRDETDQNKRIWFDELSIIAGRYSEFSEDHKIAPKFYTTEAEIKAKVKDILQLLQTNLPQCC</sequence>
<gene>
    <name evidence="1" type="ORF">EII33_06970</name>
</gene>
<name>A0A3P2AB53_9BACE</name>